<feature type="domain" description="EGF-like" evidence="11">
    <location>
        <begin position="36"/>
        <end position="72"/>
    </location>
</feature>
<protein>
    <submittedName>
        <fullName evidence="13">Uncharacterized protein LOC108683234</fullName>
    </submittedName>
</protein>
<evidence type="ECO:0000256" key="9">
    <source>
        <dbReference type="SAM" id="MobiDB-lite"/>
    </source>
</evidence>
<comment type="similarity">
    <text evidence="2">Belongs to the fibulin family.</text>
</comment>
<keyword evidence="3" id="KW-0272">Extracellular matrix</keyword>
<comment type="subcellular location">
    <subcellularLocation>
        <location evidence="1">Secreted</location>
        <location evidence="1">Extracellular space</location>
        <location evidence="1">Extracellular matrix</location>
    </subcellularLocation>
</comment>
<evidence type="ECO:0000313" key="13">
    <source>
        <dbReference type="RefSeq" id="XP_018028019.1"/>
    </source>
</evidence>
<dbReference type="InterPro" id="IPR026823">
    <property type="entry name" value="cEGF"/>
</dbReference>
<feature type="region of interest" description="Disordered" evidence="9">
    <location>
        <begin position="396"/>
        <end position="433"/>
    </location>
</feature>
<dbReference type="KEGG" id="hazt:108683234"/>
<dbReference type="GO" id="GO:0005509">
    <property type="term" value="F:calcium ion binding"/>
    <property type="evidence" value="ECO:0007669"/>
    <property type="project" value="InterPro"/>
</dbReference>
<evidence type="ECO:0000259" key="11">
    <source>
        <dbReference type="PROSITE" id="PS50026"/>
    </source>
</evidence>
<dbReference type="InterPro" id="IPR052235">
    <property type="entry name" value="Nephronectin_domain"/>
</dbReference>
<name>A0A8B7PP89_HYAAZ</name>
<evidence type="ECO:0000256" key="10">
    <source>
        <dbReference type="SAM" id="Phobius"/>
    </source>
</evidence>
<dbReference type="PROSITE" id="PS00010">
    <property type="entry name" value="ASX_HYDROXYL"/>
    <property type="match status" value="1"/>
</dbReference>
<dbReference type="PROSITE" id="PS01187">
    <property type="entry name" value="EGF_CA"/>
    <property type="match status" value="1"/>
</dbReference>
<evidence type="ECO:0000256" key="8">
    <source>
        <dbReference type="PROSITE-ProRule" id="PRU00076"/>
    </source>
</evidence>
<keyword evidence="5" id="KW-0732">Signal</keyword>
<evidence type="ECO:0000256" key="6">
    <source>
        <dbReference type="ARBA" id="ARBA00022737"/>
    </source>
</evidence>
<dbReference type="SMART" id="SM00179">
    <property type="entry name" value="EGF_CA"/>
    <property type="match status" value="1"/>
</dbReference>
<dbReference type="GeneID" id="108683234"/>
<evidence type="ECO:0000256" key="3">
    <source>
        <dbReference type="ARBA" id="ARBA00022530"/>
    </source>
</evidence>
<dbReference type="PROSITE" id="PS00022">
    <property type="entry name" value="EGF_1"/>
    <property type="match status" value="1"/>
</dbReference>
<feature type="transmembrane region" description="Helical" evidence="10">
    <location>
        <begin position="87"/>
        <end position="111"/>
    </location>
</feature>
<evidence type="ECO:0000256" key="1">
    <source>
        <dbReference type="ARBA" id="ARBA00004498"/>
    </source>
</evidence>
<dbReference type="InterPro" id="IPR000742">
    <property type="entry name" value="EGF"/>
</dbReference>
<dbReference type="InterPro" id="IPR000152">
    <property type="entry name" value="EGF-type_Asp/Asn_hydroxyl_site"/>
</dbReference>
<sequence>MAVNNPTSKDVSGIYDSMESCGEGFQLSPDGSSCLDVDECRYEPCLNFASCSNSVPGYHCSCTSGYAGHNCEQQAGPLAFPLGGLPVLLAFTFSLAAVLGLLAIAVSTYFLRRRKLELKTTSVDGTASKQKQQQVITSTIIDSSNLSQVPSKESKKSISLEEPSSDKQFSKESLKNMTFFSKSSKNAALSEGLQRKSSSSKESFSCEGINSVAGHAIEVRYTASAATHTTLAPSVCELPALQHDAVSCLGRSNPDAVPCLGRSNPDAVPCLGRSSPDLTGEDVTKSGHSRPLSALTIMAPRGYRDDDEVQHKKFELRDVINGVESICSETPWPLLQSYTSDSTPDNIKRPYFSSLRRKSNELAPFLNVSGEKKISTSQPDSNERMEKVAWYCEGHNAPQKTDMMEKDSKVDPATGSLPAQTMCSASHECKAPR</sequence>
<dbReference type="PROSITE" id="PS01186">
    <property type="entry name" value="EGF_2"/>
    <property type="match status" value="1"/>
</dbReference>
<gene>
    <name evidence="13" type="primary">LOC108683234</name>
</gene>
<evidence type="ECO:0000256" key="4">
    <source>
        <dbReference type="ARBA" id="ARBA00022536"/>
    </source>
</evidence>
<evidence type="ECO:0000256" key="5">
    <source>
        <dbReference type="ARBA" id="ARBA00022729"/>
    </source>
</evidence>
<dbReference type="SUPFAM" id="SSF57196">
    <property type="entry name" value="EGF/Laminin"/>
    <property type="match status" value="1"/>
</dbReference>
<keyword evidence="10" id="KW-0812">Transmembrane</keyword>
<feature type="disulfide bond" evidence="8">
    <location>
        <begin position="62"/>
        <end position="71"/>
    </location>
</feature>
<keyword evidence="10" id="KW-1133">Transmembrane helix</keyword>
<dbReference type="Gene3D" id="2.10.25.10">
    <property type="entry name" value="Laminin"/>
    <property type="match status" value="1"/>
</dbReference>
<dbReference type="CDD" id="cd00054">
    <property type="entry name" value="EGF_CA"/>
    <property type="match status" value="1"/>
</dbReference>
<dbReference type="PROSITE" id="PS50026">
    <property type="entry name" value="EGF_3"/>
    <property type="match status" value="1"/>
</dbReference>
<keyword evidence="4 8" id="KW-0245">EGF-like domain</keyword>
<dbReference type="Pfam" id="PF12662">
    <property type="entry name" value="cEGF"/>
    <property type="match status" value="1"/>
</dbReference>
<evidence type="ECO:0000256" key="2">
    <source>
        <dbReference type="ARBA" id="ARBA00006127"/>
    </source>
</evidence>
<keyword evidence="7 8" id="KW-1015">Disulfide bond</keyword>
<reference evidence="13" key="1">
    <citation type="submission" date="2025-08" db="UniProtKB">
        <authorList>
            <consortium name="RefSeq"/>
        </authorList>
    </citation>
    <scope>IDENTIFICATION</scope>
    <source>
        <tissue evidence="13">Whole organism</tissue>
    </source>
</reference>
<organism evidence="12 13">
    <name type="scientific">Hyalella azteca</name>
    <name type="common">Amphipod</name>
    <dbReference type="NCBI Taxonomy" id="294128"/>
    <lineage>
        <taxon>Eukaryota</taxon>
        <taxon>Metazoa</taxon>
        <taxon>Ecdysozoa</taxon>
        <taxon>Arthropoda</taxon>
        <taxon>Crustacea</taxon>
        <taxon>Multicrustacea</taxon>
        <taxon>Malacostraca</taxon>
        <taxon>Eumalacostraca</taxon>
        <taxon>Peracarida</taxon>
        <taxon>Amphipoda</taxon>
        <taxon>Senticaudata</taxon>
        <taxon>Talitrida</taxon>
        <taxon>Talitroidea</taxon>
        <taxon>Hyalellidae</taxon>
        <taxon>Hyalella</taxon>
    </lineage>
</organism>
<dbReference type="InterPro" id="IPR001881">
    <property type="entry name" value="EGF-like_Ca-bd_dom"/>
</dbReference>
<keyword evidence="12" id="KW-1185">Reference proteome</keyword>
<proteinExistence type="inferred from homology"/>
<dbReference type="PANTHER" id="PTHR24050:SF28">
    <property type="entry name" value="UROMODULIN-LIKE"/>
    <property type="match status" value="1"/>
</dbReference>
<dbReference type="RefSeq" id="XP_018028019.1">
    <property type="nucleotide sequence ID" value="XM_018172530.2"/>
</dbReference>
<keyword evidence="10" id="KW-0472">Membrane</keyword>
<dbReference type="OrthoDB" id="6405023at2759"/>
<dbReference type="Proteomes" id="UP000694843">
    <property type="component" value="Unplaced"/>
</dbReference>
<dbReference type="AlphaFoldDB" id="A0A8B7PP89"/>
<evidence type="ECO:0000313" key="12">
    <source>
        <dbReference type="Proteomes" id="UP000694843"/>
    </source>
</evidence>
<accession>A0A8B7PP89</accession>
<evidence type="ECO:0000256" key="7">
    <source>
        <dbReference type="ARBA" id="ARBA00023157"/>
    </source>
</evidence>
<keyword evidence="3" id="KW-0964">Secreted</keyword>
<dbReference type="InterPro" id="IPR018097">
    <property type="entry name" value="EGF_Ca-bd_CS"/>
</dbReference>
<keyword evidence="6" id="KW-0677">Repeat</keyword>
<dbReference type="FunFam" id="2.10.25.10:FF:000031">
    <property type="entry name" value="neurogenic locus notch homolog protein 3"/>
    <property type="match status" value="1"/>
</dbReference>
<dbReference type="SMART" id="SM00181">
    <property type="entry name" value="EGF"/>
    <property type="match status" value="1"/>
</dbReference>
<dbReference type="PANTHER" id="PTHR24050">
    <property type="entry name" value="PA14 DOMAIN-CONTAINING PROTEIN"/>
    <property type="match status" value="1"/>
</dbReference>
<comment type="caution">
    <text evidence="8">Lacks conserved residue(s) required for the propagation of feature annotation.</text>
</comment>